<proteinExistence type="predicted"/>
<reference evidence="2" key="1">
    <citation type="journal article" date="2022" name="Mol. Ecol. Resour.">
        <title>The genomes of chicory, endive, great burdock and yacon provide insights into Asteraceae palaeo-polyploidization history and plant inulin production.</title>
        <authorList>
            <person name="Fan W."/>
            <person name="Wang S."/>
            <person name="Wang H."/>
            <person name="Wang A."/>
            <person name="Jiang F."/>
            <person name="Liu H."/>
            <person name="Zhao H."/>
            <person name="Xu D."/>
            <person name="Zhang Y."/>
        </authorList>
    </citation>
    <scope>NUCLEOTIDE SEQUENCE [LARGE SCALE GENOMIC DNA]</scope>
    <source>
        <strain evidence="2">cv. Yunnan</strain>
    </source>
</reference>
<reference evidence="1 2" key="2">
    <citation type="journal article" date="2022" name="Mol. Ecol. Resour.">
        <title>The genomes of chicory, endive, great burdock and yacon provide insights into Asteraceae paleo-polyploidization history and plant inulin production.</title>
        <authorList>
            <person name="Fan W."/>
            <person name="Wang S."/>
            <person name="Wang H."/>
            <person name="Wang A."/>
            <person name="Jiang F."/>
            <person name="Liu H."/>
            <person name="Zhao H."/>
            <person name="Xu D."/>
            <person name="Zhang Y."/>
        </authorList>
    </citation>
    <scope>NUCLEOTIDE SEQUENCE [LARGE SCALE GENOMIC DNA]</scope>
    <source>
        <strain evidence="2">cv. Yunnan</strain>
        <tissue evidence="1">Leaves</tissue>
    </source>
</reference>
<evidence type="ECO:0000313" key="1">
    <source>
        <dbReference type="EMBL" id="KAI3816503.1"/>
    </source>
</evidence>
<accession>A0ACB9J7Q4</accession>
<organism evidence="1 2">
    <name type="scientific">Smallanthus sonchifolius</name>
    <dbReference type="NCBI Taxonomy" id="185202"/>
    <lineage>
        <taxon>Eukaryota</taxon>
        <taxon>Viridiplantae</taxon>
        <taxon>Streptophyta</taxon>
        <taxon>Embryophyta</taxon>
        <taxon>Tracheophyta</taxon>
        <taxon>Spermatophyta</taxon>
        <taxon>Magnoliopsida</taxon>
        <taxon>eudicotyledons</taxon>
        <taxon>Gunneridae</taxon>
        <taxon>Pentapetalae</taxon>
        <taxon>asterids</taxon>
        <taxon>campanulids</taxon>
        <taxon>Asterales</taxon>
        <taxon>Asteraceae</taxon>
        <taxon>Asteroideae</taxon>
        <taxon>Heliantheae alliance</taxon>
        <taxon>Millerieae</taxon>
        <taxon>Smallanthus</taxon>
    </lineage>
</organism>
<dbReference type="EMBL" id="CM042022">
    <property type="protein sequence ID" value="KAI3816503.1"/>
    <property type="molecule type" value="Genomic_DNA"/>
</dbReference>
<dbReference type="Proteomes" id="UP001056120">
    <property type="component" value="Linkage Group LG05"/>
</dbReference>
<name>A0ACB9J7Q4_9ASTR</name>
<keyword evidence="2" id="KW-1185">Reference proteome</keyword>
<evidence type="ECO:0000313" key="2">
    <source>
        <dbReference type="Proteomes" id="UP001056120"/>
    </source>
</evidence>
<gene>
    <name evidence="1" type="ORF">L1987_16202</name>
</gene>
<sequence>MGFVRKKLHMLGIATKRNESMESIKTNFSGKTQSHSKMLWILRMPFKSISAIKPHVNQFLDHLSVLADFAMVVYFRTLSGIFSCLLTILSIIWP</sequence>
<comment type="caution">
    <text evidence="1">The sequence shown here is derived from an EMBL/GenBank/DDBJ whole genome shotgun (WGS) entry which is preliminary data.</text>
</comment>
<protein>
    <submittedName>
        <fullName evidence="1">Uncharacterized protein</fullName>
    </submittedName>
</protein>